<name>M2TNG9_9SPHN</name>
<protein>
    <submittedName>
        <fullName evidence="2">Uncharacterized protein</fullName>
    </submittedName>
</protein>
<accession>M2TNG9</accession>
<gene>
    <name evidence="2" type="ORF">C725_1172</name>
</gene>
<proteinExistence type="predicted"/>
<evidence type="ECO:0000256" key="1">
    <source>
        <dbReference type="SAM" id="MobiDB-lite"/>
    </source>
</evidence>
<evidence type="ECO:0000313" key="2">
    <source>
        <dbReference type="EMBL" id="EMD83271.1"/>
    </source>
</evidence>
<evidence type="ECO:0000313" key="3">
    <source>
        <dbReference type="Proteomes" id="UP000011717"/>
    </source>
</evidence>
<feature type="compositionally biased region" description="Basic and acidic residues" evidence="1">
    <location>
        <begin position="16"/>
        <end position="37"/>
    </location>
</feature>
<feature type="region of interest" description="Disordered" evidence="1">
    <location>
        <begin position="1"/>
        <end position="44"/>
    </location>
</feature>
<sequence>MATPKSNRTDTGTNRSPEKRETVRDQQDGKSQKRTEPIADEEAD</sequence>
<dbReference type="Proteomes" id="UP000011717">
    <property type="component" value="Unassembled WGS sequence"/>
</dbReference>
<feature type="compositionally biased region" description="Polar residues" evidence="1">
    <location>
        <begin position="1"/>
        <end position="15"/>
    </location>
</feature>
<dbReference type="RefSeq" id="WP_008600868.1">
    <property type="nucleotide sequence ID" value="NZ_AMRV01000003.1"/>
</dbReference>
<comment type="caution">
    <text evidence="2">The sequence shown here is derived from an EMBL/GenBank/DDBJ whole genome shotgun (WGS) entry which is preliminary data.</text>
</comment>
<dbReference type="AlphaFoldDB" id="M2TNG9"/>
<organism evidence="2 3">
    <name type="scientific">Pacificimonas flava</name>
    <dbReference type="NCBI Taxonomy" id="1234595"/>
    <lineage>
        <taxon>Bacteria</taxon>
        <taxon>Pseudomonadati</taxon>
        <taxon>Pseudomonadota</taxon>
        <taxon>Alphaproteobacteria</taxon>
        <taxon>Sphingomonadales</taxon>
        <taxon>Sphingosinicellaceae</taxon>
        <taxon>Pacificimonas</taxon>
    </lineage>
</organism>
<dbReference type="EMBL" id="AMRV01000003">
    <property type="protein sequence ID" value="EMD83271.1"/>
    <property type="molecule type" value="Genomic_DNA"/>
</dbReference>
<keyword evidence="3" id="KW-1185">Reference proteome</keyword>
<reference evidence="2 3" key="1">
    <citation type="journal article" date="2013" name="Genome Announc.">
        <title>Draft Genome Sequence of Strain JLT2015T, Belonging to the Family Sphingomonadaceae of the Alphaproteobacteria.</title>
        <authorList>
            <person name="Tang K."/>
            <person name="Liu K."/>
            <person name="Li S."/>
            <person name="Jiao N."/>
        </authorList>
    </citation>
    <scope>NUCLEOTIDE SEQUENCE [LARGE SCALE GENOMIC DNA]</scope>
    <source>
        <strain evidence="2 3">JLT2015</strain>
    </source>
</reference>